<keyword evidence="2 5" id="KW-0645">Protease</keyword>
<dbReference type="KEGG" id="aplc:110990553"/>
<evidence type="ECO:0000256" key="2">
    <source>
        <dbReference type="ARBA" id="ARBA00022670"/>
    </source>
</evidence>
<dbReference type="PROSITE" id="PS51892">
    <property type="entry name" value="SUBTILASE"/>
    <property type="match status" value="1"/>
</dbReference>
<feature type="domain" description="Peptidase S8/S53" evidence="6">
    <location>
        <begin position="11"/>
        <end position="250"/>
    </location>
</feature>
<evidence type="ECO:0000256" key="3">
    <source>
        <dbReference type="ARBA" id="ARBA00022801"/>
    </source>
</evidence>
<gene>
    <name evidence="8" type="primary">LOC110990553</name>
</gene>
<dbReference type="OrthoDB" id="206201at2759"/>
<dbReference type="AlphaFoldDB" id="A0A8B8A5Q9"/>
<dbReference type="InterPro" id="IPR015500">
    <property type="entry name" value="Peptidase_S8_subtilisin-rel"/>
</dbReference>
<dbReference type="PROSITE" id="PS00136">
    <property type="entry name" value="SUBTILASE_ASP"/>
    <property type="match status" value="1"/>
</dbReference>
<dbReference type="InterPro" id="IPR050131">
    <property type="entry name" value="Peptidase_S8_subtilisin-like"/>
</dbReference>
<evidence type="ECO:0000313" key="8">
    <source>
        <dbReference type="RefSeq" id="XP_022111296.1"/>
    </source>
</evidence>
<protein>
    <submittedName>
        <fullName evidence="8">Uncharacterized protein LOC110990553</fullName>
    </submittedName>
</protein>
<comment type="similarity">
    <text evidence="1 5">Belongs to the peptidase S8 family.</text>
</comment>
<dbReference type="InterPro" id="IPR023827">
    <property type="entry name" value="Peptidase_S8_Asp-AS"/>
</dbReference>
<dbReference type="FunFam" id="3.40.50.200:FF:000014">
    <property type="entry name" value="Proteinase K"/>
    <property type="match status" value="1"/>
</dbReference>
<dbReference type="OMA" id="NARTHAT"/>
<keyword evidence="4 5" id="KW-0720">Serine protease</keyword>
<feature type="active site" description="Charge relay system" evidence="5">
    <location>
        <position position="206"/>
    </location>
</feature>
<accession>A0A8B8A5Q9</accession>
<dbReference type="Proteomes" id="UP000694845">
    <property type="component" value="Unplaced"/>
</dbReference>
<feature type="non-terminal residue" evidence="8">
    <location>
        <position position="1"/>
    </location>
</feature>
<dbReference type="PRINTS" id="PR00723">
    <property type="entry name" value="SUBTILISIN"/>
</dbReference>
<dbReference type="SUPFAM" id="SSF52743">
    <property type="entry name" value="Subtilisin-like"/>
    <property type="match status" value="1"/>
</dbReference>
<evidence type="ECO:0000256" key="1">
    <source>
        <dbReference type="ARBA" id="ARBA00011073"/>
    </source>
</evidence>
<dbReference type="GO" id="GO:0006508">
    <property type="term" value="P:proteolysis"/>
    <property type="evidence" value="ECO:0007669"/>
    <property type="project" value="UniProtKB-KW"/>
</dbReference>
<dbReference type="InterPro" id="IPR000209">
    <property type="entry name" value="Peptidase_S8/S53_dom"/>
</dbReference>
<sequence>RFTPDPVYNEGQGVEIWIVDTGIRPTHSDFGNRASIVFDAYGGNGTDCNGHGTHCAGIAAGSYFGVAKKATIRSVKVLGRTPCGSSGPYSKIVNGLDHVIEAARHPAVVSSSIARGKNTFYDQAVKNIVSAGIPVVVAAGNLNADACNTSPAWLSQVITVGATNSRDERWFVSNYGKCVDIFAPGRAIVSAGWKTDTSITTMSGTSTACAHVAGIVALYLAQNRTLSPAEIKSKLKTSATTHLLSNVGQGSPNRLAYIDP</sequence>
<dbReference type="InterPro" id="IPR022398">
    <property type="entry name" value="Peptidase_S8_His-AS"/>
</dbReference>
<dbReference type="PROSITE" id="PS00137">
    <property type="entry name" value="SUBTILASE_HIS"/>
    <property type="match status" value="1"/>
</dbReference>
<dbReference type="PANTHER" id="PTHR43806:SF58">
    <property type="entry name" value="ALKALINE PROTEASE 1-RELATED"/>
    <property type="match status" value="1"/>
</dbReference>
<keyword evidence="7" id="KW-1185">Reference proteome</keyword>
<dbReference type="GO" id="GO:0004252">
    <property type="term" value="F:serine-type endopeptidase activity"/>
    <property type="evidence" value="ECO:0007669"/>
    <property type="project" value="UniProtKB-UniRule"/>
</dbReference>
<feature type="active site" description="Charge relay system" evidence="5">
    <location>
        <position position="20"/>
    </location>
</feature>
<dbReference type="Gene3D" id="3.40.50.200">
    <property type="entry name" value="Peptidase S8/S53 domain"/>
    <property type="match status" value="1"/>
</dbReference>
<dbReference type="GeneID" id="110990553"/>
<evidence type="ECO:0000256" key="4">
    <source>
        <dbReference type="ARBA" id="ARBA00022825"/>
    </source>
</evidence>
<keyword evidence="3 5" id="KW-0378">Hydrolase</keyword>
<name>A0A8B8A5Q9_ACAPL</name>
<organism evidence="7 8">
    <name type="scientific">Acanthaster planci</name>
    <name type="common">Crown-of-thorns starfish</name>
    <dbReference type="NCBI Taxonomy" id="133434"/>
    <lineage>
        <taxon>Eukaryota</taxon>
        <taxon>Metazoa</taxon>
        <taxon>Echinodermata</taxon>
        <taxon>Eleutherozoa</taxon>
        <taxon>Asterozoa</taxon>
        <taxon>Asteroidea</taxon>
        <taxon>Valvatacea</taxon>
        <taxon>Valvatida</taxon>
        <taxon>Acanthasteridae</taxon>
        <taxon>Acanthaster</taxon>
    </lineage>
</organism>
<dbReference type="InterPro" id="IPR034193">
    <property type="entry name" value="PCSK9_ProteinaseK-like"/>
</dbReference>
<evidence type="ECO:0000256" key="5">
    <source>
        <dbReference type="PROSITE-ProRule" id="PRU01240"/>
    </source>
</evidence>
<feature type="active site" description="Charge relay system" evidence="5">
    <location>
        <position position="51"/>
    </location>
</feature>
<proteinExistence type="inferred from homology"/>
<dbReference type="CDD" id="cd04077">
    <property type="entry name" value="Peptidases_S8_PCSK9_ProteinaseK_like"/>
    <property type="match status" value="1"/>
</dbReference>
<dbReference type="PANTHER" id="PTHR43806">
    <property type="entry name" value="PEPTIDASE S8"/>
    <property type="match status" value="1"/>
</dbReference>
<evidence type="ECO:0000313" key="7">
    <source>
        <dbReference type="Proteomes" id="UP000694845"/>
    </source>
</evidence>
<dbReference type="InterPro" id="IPR036852">
    <property type="entry name" value="Peptidase_S8/S53_dom_sf"/>
</dbReference>
<dbReference type="RefSeq" id="XP_022111296.1">
    <property type="nucleotide sequence ID" value="XM_022255604.1"/>
</dbReference>
<dbReference type="Pfam" id="PF00082">
    <property type="entry name" value="Peptidase_S8"/>
    <property type="match status" value="1"/>
</dbReference>
<reference evidence="8" key="1">
    <citation type="submission" date="2025-08" db="UniProtKB">
        <authorList>
            <consortium name="RefSeq"/>
        </authorList>
    </citation>
    <scope>IDENTIFICATION</scope>
</reference>
<dbReference type="GO" id="GO:0005615">
    <property type="term" value="C:extracellular space"/>
    <property type="evidence" value="ECO:0007669"/>
    <property type="project" value="TreeGrafter"/>
</dbReference>
<evidence type="ECO:0000259" key="6">
    <source>
        <dbReference type="Pfam" id="PF00082"/>
    </source>
</evidence>